<reference evidence="8 9" key="1">
    <citation type="journal article" date="2023" name="Hortic Res">
        <title>Pangenome of water caltrop reveals structural variations and asymmetric subgenome divergence after allopolyploidization.</title>
        <authorList>
            <person name="Zhang X."/>
            <person name="Chen Y."/>
            <person name="Wang L."/>
            <person name="Yuan Y."/>
            <person name="Fang M."/>
            <person name="Shi L."/>
            <person name="Lu R."/>
            <person name="Comes H.P."/>
            <person name="Ma Y."/>
            <person name="Chen Y."/>
            <person name="Huang G."/>
            <person name="Zhou Y."/>
            <person name="Zheng Z."/>
            <person name="Qiu Y."/>
        </authorList>
    </citation>
    <scope>NUCLEOTIDE SEQUENCE [LARGE SCALE GENOMIC DNA]</scope>
    <source>
        <strain evidence="8">F231</strain>
    </source>
</reference>
<proteinExistence type="predicted"/>
<feature type="compositionally biased region" description="Polar residues" evidence="5">
    <location>
        <begin position="124"/>
        <end position="165"/>
    </location>
</feature>
<organism evidence="8 9">
    <name type="scientific">Trapa natans</name>
    <name type="common">Water chestnut</name>
    <dbReference type="NCBI Taxonomy" id="22666"/>
    <lineage>
        <taxon>Eukaryota</taxon>
        <taxon>Viridiplantae</taxon>
        <taxon>Streptophyta</taxon>
        <taxon>Embryophyta</taxon>
        <taxon>Tracheophyta</taxon>
        <taxon>Spermatophyta</taxon>
        <taxon>Magnoliopsida</taxon>
        <taxon>eudicotyledons</taxon>
        <taxon>Gunneridae</taxon>
        <taxon>Pentapetalae</taxon>
        <taxon>rosids</taxon>
        <taxon>malvids</taxon>
        <taxon>Myrtales</taxon>
        <taxon>Lythraceae</taxon>
        <taxon>Trapa</taxon>
    </lineage>
</organism>
<dbReference type="PRINTS" id="PR00503">
    <property type="entry name" value="BROMODOMAIN"/>
</dbReference>
<feature type="region of interest" description="Disordered" evidence="5">
    <location>
        <begin position="352"/>
        <end position="377"/>
    </location>
</feature>
<dbReference type="CDD" id="cd05506">
    <property type="entry name" value="Bromo_plant1"/>
    <property type="match status" value="1"/>
</dbReference>
<feature type="region of interest" description="Disordered" evidence="5">
    <location>
        <begin position="650"/>
        <end position="726"/>
    </location>
</feature>
<accession>A0AAN7R8K4</accession>
<comment type="caution">
    <text evidence="8">The sequence shown here is derived from an EMBL/GenBank/DDBJ whole genome shotgun (WGS) entry which is preliminary data.</text>
</comment>
<feature type="region of interest" description="Disordered" evidence="5">
    <location>
        <begin position="289"/>
        <end position="311"/>
    </location>
</feature>
<dbReference type="AlphaFoldDB" id="A0AAN7R8K4"/>
<feature type="compositionally biased region" description="Basic residues" evidence="5">
    <location>
        <begin position="361"/>
        <end position="371"/>
    </location>
</feature>
<evidence type="ECO:0008006" key="10">
    <source>
        <dbReference type="Google" id="ProtNLM"/>
    </source>
</evidence>
<evidence type="ECO:0000256" key="4">
    <source>
        <dbReference type="PROSITE-ProRule" id="PRU00035"/>
    </source>
</evidence>
<protein>
    <recommendedName>
        <fullName evidence="10">Transcription factor GTE4</fullName>
    </recommendedName>
</protein>
<keyword evidence="2 4" id="KW-0103">Bromodomain</keyword>
<dbReference type="InterPro" id="IPR027353">
    <property type="entry name" value="NET_dom"/>
</dbReference>
<keyword evidence="9" id="KW-1185">Reference proteome</keyword>
<dbReference type="Pfam" id="PF00439">
    <property type="entry name" value="Bromodomain"/>
    <property type="match status" value="1"/>
</dbReference>
<dbReference type="PROSITE" id="PS50014">
    <property type="entry name" value="BROMODOMAIN_2"/>
    <property type="match status" value="1"/>
</dbReference>
<feature type="compositionally biased region" description="Polar residues" evidence="5">
    <location>
        <begin position="173"/>
        <end position="185"/>
    </location>
</feature>
<evidence type="ECO:0000256" key="2">
    <source>
        <dbReference type="ARBA" id="ARBA00023117"/>
    </source>
</evidence>
<dbReference type="SUPFAM" id="SSF47370">
    <property type="entry name" value="Bromodomain"/>
    <property type="match status" value="1"/>
</dbReference>
<feature type="compositionally biased region" description="Pro residues" evidence="5">
    <location>
        <begin position="292"/>
        <end position="306"/>
    </location>
</feature>
<dbReference type="InterPro" id="IPR001487">
    <property type="entry name" value="Bromodomain"/>
</dbReference>
<sequence>MASGPPIGGEDGAREILRYSGDKVYRRKALKGPRKDTPSSTATTGTPKDLLASNPITGNENNENESRSLKENLSSDGAVLATQPQAPLPDDADLTQKEPKFQPEEANTMEQLPDPRPEVAKLTEQLSVSQPEEANSMQPFVSQPEETNSVQPLVSQPEDPNSTPIQPDFQPDKANTTLPLSTPQPEASLGDHPLQQQQTSIPSISEPPSGNRVVEKMGLDGKMRINLASRSRHEVRELRKRLQGELDTVRTWVRRIEAKEGQIFGFSHSRDIENDVVDASVTRVHLDVVPVSAPPPPPPPPPPPRGSRPLNQLSISVMDNSHGITESIEKEKRTPKANQFYRNSEFLLAKDRFPPADSNKKSKSNGKKKGGEHRGGPGVKFFKNCNALLEKLMKHQYGWVFNSPVDVNGLGLLDYYSIIKHPMDLGTVKMKLGTNKYMNMKEFADDVRLTFNNAMTYNPKGQDVHYMAETLLKIFEERWAAIESDYYQDMRLGFDSGTNLTSPVVRKPPPFLPPPIDVRRVLDRSQSMMYPSDLRPRPSSITPSGRTAAPKKPKAKDPHKREMTFDEKQKLSTNLQNLPSDKLDSIVQIIKKRNTALSQHDDEIEVDIDRVDTETLWELDRFVTNYKKSLSKNKRKAELAMQARLRAQMNAPDQDAAPRVMPISADTDAGQKIVSSSPVQVEKQGANSSRSSSSDSSSSDSGSSSSDSDSDSSSGSDSDAENLPRT</sequence>
<feature type="domain" description="NET" evidence="7">
    <location>
        <begin position="553"/>
        <end position="634"/>
    </location>
</feature>
<evidence type="ECO:0000259" key="6">
    <source>
        <dbReference type="PROSITE" id="PS50014"/>
    </source>
</evidence>
<feature type="region of interest" description="Disordered" evidence="5">
    <location>
        <begin position="26"/>
        <end position="211"/>
    </location>
</feature>
<feature type="domain" description="Bromo" evidence="6">
    <location>
        <begin position="393"/>
        <end position="465"/>
    </location>
</feature>
<evidence type="ECO:0000256" key="1">
    <source>
        <dbReference type="ARBA" id="ARBA00023015"/>
    </source>
</evidence>
<dbReference type="Gene3D" id="1.20.920.10">
    <property type="entry name" value="Bromodomain-like"/>
    <property type="match status" value="1"/>
</dbReference>
<evidence type="ECO:0000313" key="8">
    <source>
        <dbReference type="EMBL" id="KAK4793727.1"/>
    </source>
</evidence>
<feature type="compositionally biased region" description="Low complexity" evidence="5">
    <location>
        <begin position="688"/>
        <end position="717"/>
    </location>
</feature>
<feature type="compositionally biased region" description="Basic and acidic residues" evidence="5">
    <location>
        <begin position="94"/>
        <end position="103"/>
    </location>
</feature>
<feature type="region of interest" description="Disordered" evidence="5">
    <location>
        <begin position="528"/>
        <end position="562"/>
    </location>
</feature>
<evidence type="ECO:0000259" key="7">
    <source>
        <dbReference type="PROSITE" id="PS51525"/>
    </source>
</evidence>
<dbReference type="Gene3D" id="1.20.1270.220">
    <property type="match status" value="1"/>
</dbReference>
<gene>
    <name evidence="8" type="ORF">SAY86_024162</name>
</gene>
<keyword evidence="3" id="KW-0804">Transcription</keyword>
<dbReference type="InterPro" id="IPR037377">
    <property type="entry name" value="GTE_bromo"/>
</dbReference>
<name>A0AAN7R8K4_TRANT</name>
<evidence type="ECO:0000313" key="9">
    <source>
        <dbReference type="Proteomes" id="UP001346149"/>
    </source>
</evidence>
<dbReference type="PANTHER" id="PTHR45926">
    <property type="entry name" value="OSJNBA0053K19.4 PROTEIN"/>
    <property type="match status" value="1"/>
</dbReference>
<dbReference type="InterPro" id="IPR038336">
    <property type="entry name" value="NET_sf"/>
</dbReference>
<feature type="compositionally biased region" description="Polar residues" evidence="5">
    <location>
        <begin position="194"/>
        <end position="208"/>
    </location>
</feature>
<dbReference type="Proteomes" id="UP001346149">
    <property type="component" value="Unassembled WGS sequence"/>
</dbReference>
<dbReference type="SMART" id="SM00297">
    <property type="entry name" value="BROMO"/>
    <property type="match status" value="1"/>
</dbReference>
<keyword evidence="1" id="KW-0805">Transcription regulation</keyword>
<evidence type="ECO:0000256" key="5">
    <source>
        <dbReference type="SAM" id="MobiDB-lite"/>
    </source>
</evidence>
<dbReference type="InterPro" id="IPR036427">
    <property type="entry name" value="Bromodomain-like_sf"/>
</dbReference>
<dbReference type="Pfam" id="PF17035">
    <property type="entry name" value="BET"/>
    <property type="match status" value="1"/>
</dbReference>
<evidence type="ECO:0000256" key="3">
    <source>
        <dbReference type="ARBA" id="ARBA00023163"/>
    </source>
</evidence>
<dbReference type="PROSITE" id="PS51525">
    <property type="entry name" value="NET"/>
    <property type="match status" value="1"/>
</dbReference>
<dbReference type="EMBL" id="JAXQNO010000008">
    <property type="protein sequence ID" value="KAK4793727.1"/>
    <property type="molecule type" value="Genomic_DNA"/>
</dbReference>